<keyword evidence="6" id="KW-0998">Cell outer membrane</keyword>
<keyword evidence="10" id="KW-1185">Reference proteome</keyword>
<dbReference type="Gene3D" id="2.40.170.20">
    <property type="entry name" value="TonB-dependent receptor, beta-barrel domain"/>
    <property type="match status" value="1"/>
</dbReference>
<dbReference type="AlphaFoldDB" id="A0A7S7SLK2"/>
<keyword evidence="2" id="KW-0813">Transport</keyword>
<dbReference type="SUPFAM" id="SSF56935">
    <property type="entry name" value="Porins"/>
    <property type="match status" value="1"/>
</dbReference>
<dbReference type="InterPro" id="IPR013784">
    <property type="entry name" value="Carb-bd-like_fold"/>
</dbReference>
<dbReference type="InterPro" id="IPR057601">
    <property type="entry name" value="Oar-like_b-barrel"/>
</dbReference>
<dbReference type="SUPFAM" id="SSF49452">
    <property type="entry name" value="Starch-binding domain-like"/>
    <property type="match status" value="1"/>
</dbReference>
<dbReference type="EMBL" id="CP063849">
    <property type="protein sequence ID" value="QOY90337.1"/>
    <property type="molecule type" value="Genomic_DNA"/>
</dbReference>
<feature type="signal peptide" evidence="7">
    <location>
        <begin position="1"/>
        <end position="24"/>
    </location>
</feature>
<feature type="domain" description="TonB-dependent transporter Oar-like beta-barrel" evidence="8">
    <location>
        <begin position="235"/>
        <end position="1049"/>
    </location>
</feature>
<evidence type="ECO:0000313" key="9">
    <source>
        <dbReference type="EMBL" id="QOY90337.1"/>
    </source>
</evidence>
<dbReference type="Pfam" id="PF25183">
    <property type="entry name" value="OMP_b-brl_4"/>
    <property type="match status" value="1"/>
</dbReference>
<evidence type="ECO:0000259" key="8">
    <source>
        <dbReference type="Pfam" id="PF25183"/>
    </source>
</evidence>
<evidence type="ECO:0000256" key="6">
    <source>
        <dbReference type="ARBA" id="ARBA00023237"/>
    </source>
</evidence>
<evidence type="ECO:0000256" key="5">
    <source>
        <dbReference type="ARBA" id="ARBA00023136"/>
    </source>
</evidence>
<keyword evidence="9" id="KW-0675">Receptor</keyword>
<evidence type="ECO:0000313" key="10">
    <source>
        <dbReference type="Proteomes" id="UP000593892"/>
    </source>
</evidence>
<comment type="subcellular location">
    <subcellularLocation>
        <location evidence="1">Cell outer membrane</location>
        <topology evidence="1">Multi-pass membrane protein</topology>
    </subcellularLocation>
</comment>
<keyword evidence="3" id="KW-1134">Transmembrane beta strand</keyword>
<gene>
    <name evidence="9" type="ORF">IRI77_10385</name>
</gene>
<organism evidence="9 10">
    <name type="scientific">Paludibaculum fermentans</name>
    <dbReference type="NCBI Taxonomy" id="1473598"/>
    <lineage>
        <taxon>Bacteria</taxon>
        <taxon>Pseudomonadati</taxon>
        <taxon>Acidobacteriota</taxon>
        <taxon>Terriglobia</taxon>
        <taxon>Bryobacterales</taxon>
        <taxon>Bryobacteraceae</taxon>
        <taxon>Paludibaculum</taxon>
    </lineage>
</organism>
<dbReference type="RefSeq" id="WP_194452002.1">
    <property type="nucleotide sequence ID" value="NZ_CP063849.1"/>
</dbReference>
<keyword evidence="5" id="KW-0472">Membrane</keyword>
<dbReference type="GO" id="GO:0015344">
    <property type="term" value="F:siderophore uptake transmembrane transporter activity"/>
    <property type="evidence" value="ECO:0007669"/>
    <property type="project" value="TreeGrafter"/>
</dbReference>
<dbReference type="Gene3D" id="2.60.40.1120">
    <property type="entry name" value="Carboxypeptidase-like, regulatory domain"/>
    <property type="match status" value="1"/>
</dbReference>
<dbReference type="InterPro" id="IPR039426">
    <property type="entry name" value="TonB-dep_rcpt-like"/>
</dbReference>
<reference evidence="9 10" key="1">
    <citation type="submission" date="2020-10" db="EMBL/GenBank/DDBJ databases">
        <title>Complete genome sequence of Paludibaculum fermentans P105T, a facultatively anaerobic acidobacterium capable of dissimilatory Fe(III) reduction.</title>
        <authorList>
            <person name="Dedysh S.N."/>
            <person name="Beletsky A.V."/>
            <person name="Kulichevskaya I.S."/>
            <person name="Mardanov A.V."/>
            <person name="Ravin N.V."/>
        </authorList>
    </citation>
    <scope>NUCLEOTIDE SEQUENCE [LARGE SCALE GENOMIC DNA]</scope>
    <source>
        <strain evidence="9 10">P105</strain>
    </source>
</reference>
<dbReference type="PANTHER" id="PTHR30069">
    <property type="entry name" value="TONB-DEPENDENT OUTER MEMBRANE RECEPTOR"/>
    <property type="match status" value="1"/>
</dbReference>
<dbReference type="GO" id="GO:0030246">
    <property type="term" value="F:carbohydrate binding"/>
    <property type="evidence" value="ECO:0007669"/>
    <property type="project" value="InterPro"/>
</dbReference>
<proteinExistence type="predicted"/>
<evidence type="ECO:0000256" key="7">
    <source>
        <dbReference type="SAM" id="SignalP"/>
    </source>
</evidence>
<dbReference type="GO" id="GO:0009279">
    <property type="term" value="C:cell outer membrane"/>
    <property type="evidence" value="ECO:0007669"/>
    <property type="project" value="UniProtKB-SubCell"/>
</dbReference>
<dbReference type="GO" id="GO:0044718">
    <property type="term" value="P:siderophore transmembrane transport"/>
    <property type="evidence" value="ECO:0007669"/>
    <property type="project" value="TreeGrafter"/>
</dbReference>
<name>A0A7S7SLK2_PALFE</name>
<keyword evidence="4" id="KW-0812">Transmembrane</keyword>
<dbReference type="Proteomes" id="UP000593892">
    <property type="component" value="Chromosome"/>
</dbReference>
<protein>
    <submittedName>
        <fullName evidence="9">TonB-dependent receptor</fullName>
    </submittedName>
</protein>
<dbReference type="InterPro" id="IPR036942">
    <property type="entry name" value="Beta-barrel_TonB_sf"/>
</dbReference>
<evidence type="ECO:0000256" key="2">
    <source>
        <dbReference type="ARBA" id="ARBA00022448"/>
    </source>
</evidence>
<dbReference type="KEGG" id="pfer:IRI77_10385"/>
<dbReference type="Pfam" id="PF13620">
    <property type="entry name" value="CarboxypepD_reg"/>
    <property type="match status" value="1"/>
</dbReference>
<feature type="chain" id="PRO_5032357205" evidence="7">
    <location>
        <begin position="25"/>
        <end position="1056"/>
    </location>
</feature>
<dbReference type="PANTHER" id="PTHR30069:SF46">
    <property type="entry name" value="OAR PROTEIN"/>
    <property type="match status" value="1"/>
</dbReference>
<accession>A0A7S7SLK2</accession>
<evidence type="ECO:0000256" key="3">
    <source>
        <dbReference type="ARBA" id="ARBA00022452"/>
    </source>
</evidence>
<sequence>MLRLHITVLAAAMLPVLFIPAAVAQATLGSISGRIADQSSAAIPGVTVTLTNLATAQTKVATTSADGYYIFSSLQPGRYASRAEFAGFKSAVTPEIVLQLGQVLTQDLQMSVGEVSTTAEVTAEAPLVQRESAALGQVITSQQVVEMPLNGRNFLSLSLLIPGAAENPGAQSQFSINGQRGNQTSLLFDGLDSRMVQNGRPAVTPSVDAIQEFRIDQNSTSAAYGSGTAVINAALRSGTNQLHVVLWEFLRNNALDARGYFDTVQPSLRRNQFGFTVGGPIRRNKTFFFANYEGGRRRQSSTQYALIPTPAELSGNFAAGQTIYDPLTLSGNQRQAFPGNVIPTNRLSQFGKAAAGLYPQPNLGSVTGFNYAGSSIAPEDADQVHIRIDHQINAKTTLFGRFSRTNSDSLGYTTPLPYSGTTAKNSGTQIVLNVNRIFTPALLNSLTMGYTYGNSVSKILLADRPISVTDFGLGNLKITGDTQGMPLLAVTGYAQMGSPINNPTGGRQDYYQLTDDVTWTRNRHNIKFGADFRQYRPSIYDQQTPNGSLSFDGRYTNQPGVARTGSAVADLVLGNPFSALVTQMVESNGICTMRWTHLAYYLQDDFKLTTRLTLNFGIRYEYDTPYRFIRNDAYVWSQSDGRFLIPGKDIARQYNPDRNNFAPRLGFAYSISPKMVIRGGAGVFYGFIRGLELQNAHANPPFLVNSTVNSGALTYTLPAGVFNPPSRDVTATTNLFSANPDFRTNYNYEWNLTVQRQLAQSISLQAAYVGSSSHKLIGRALINQARPDPASATATPIQGRRPFTGAGDISITDSIDNANYHALQVTGEKRLGAGWNFLAAYTWSKAMGIGEGNADQSAIGNQYVSRHVYYGPTAFSQPQRFTLSSNYELPFGKAKRFASNQSPLVDKVIGGWSLSLIGTFFAGEFQTPTSNVSANVGRVDKNVPSCIANPNLPADQRSLQRWFDKSAIVAQPFGTFGNCGIGVVQVPGTNNIDLAVLKNIRIGEGIRMQLRGEAFNALNHPSFGGPGLTTGSASFGAISSTRTAMRSLQIGLKMYW</sequence>
<keyword evidence="7" id="KW-0732">Signal</keyword>
<evidence type="ECO:0000256" key="1">
    <source>
        <dbReference type="ARBA" id="ARBA00004571"/>
    </source>
</evidence>
<evidence type="ECO:0000256" key="4">
    <source>
        <dbReference type="ARBA" id="ARBA00022692"/>
    </source>
</evidence>